<name>A0A0A3J3C5_9BACL</name>
<evidence type="ECO:0000313" key="3">
    <source>
        <dbReference type="Proteomes" id="UP000030595"/>
    </source>
</evidence>
<organism evidence="2 3">
    <name type="scientific">Ureibacillus massiliensis 4400831 = CIP 108448 = CCUG 49529</name>
    <dbReference type="NCBI Taxonomy" id="1211035"/>
    <lineage>
        <taxon>Bacteria</taxon>
        <taxon>Bacillati</taxon>
        <taxon>Bacillota</taxon>
        <taxon>Bacilli</taxon>
        <taxon>Bacillales</taxon>
        <taxon>Caryophanaceae</taxon>
        <taxon>Ureibacillus</taxon>
    </lineage>
</organism>
<keyword evidence="3" id="KW-1185">Reference proteome</keyword>
<keyword evidence="1" id="KW-0812">Transmembrane</keyword>
<reference evidence="2 3" key="1">
    <citation type="submission" date="2014-02" db="EMBL/GenBank/DDBJ databases">
        <title>Draft genome sequence of Lysinibacillus massiliensis CCUG 49529.</title>
        <authorList>
            <person name="Zhang F."/>
            <person name="Wang G."/>
            <person name="Zhang L."/>
        </authorList>
    </citation>
    <scope>NUCLEOTIDE SEQUENCE [LARGE SCALE GENOMIC DNA]</scope>
    <source>
        <strain evidence="2 3">CCUG 49529</strain>
    </source>
</reference>
<dbReference type="OrthoDB" id="9815855at2"/>
<dbReference type="GO" id="GO:0005886">
    <property type="term" value="C:plasma membrane"/>
    <property type="evidence" value="ECO:0007669"/>
    <property type="project" value="UniProtKB-SubCell"/>
</dbReference>
<dbReference type="eggNOG" id="COG1277">
    <property type="taxonomic scope" value="Bacteria"/>
</dbReference>
<dbReference type="EMBL" id="JPVQ01000037">
    <property type="protein sequence ID" value="KGR89678.1"/>
    <property type="molecule type" value="Genomic_DNA"/>
</dbReference>
<feature type="transmembrane region" description="Helical" evidence="1">
    <location>
        <begin position="21"/>
        <end position="48"/>
    </location>
</feature>
<keyword evidence="1" id="KW-0472">Membrane</keyword>
<protein>
    <recommendedName>
        <fullName evidence="4">ABC transporter permease</fullName>
    </recommendedName>
</protein>
<evidence type="ECO:0000256" key="1">
    <source>
        <dbReference type="SAM" id="Phobius"/>
    </source>
</evidence>
<proteinExistence type="predicted"/>
<feature type="transmembrane region" description="Helical" evidence="1">
    <location>
        <begin position="258"/>
        <end position="277"/>
    </location>
</feature>
<dbReference type="PANTHER" id="PTHR43471:SF12">
    <property type="entry name" value="HYPOTHETICAL MEMBRANE PROTEIN, CONSERVED"/>
    <property type="match status" value="1"/>
</dbReference>
<feature type="transmembrane region" description="Helical" evidence="1">
    <location>
        <begin position="178"/>
        <end position="201"/>
    </location>
</feature>
<dbReference type="RefSeq" id="WP_036178610.1">
    <property type="nucleotide sequence ID" value="NZ_AVCZ01000037.1"/>
</dbReference>
<comment type="caution">
    <text evidence="2">The sequence shown here is derived from an EMBL/GenBank/DDBJ whole genome shotgun (WGS) entry which is preliminary data.</text>
</comment>
<dbReference type="Pfam" id="PF12679">
    <property type="entry name" value="ABC2_membrane_2"/>
    <property type="match status" value="1"/>
</dbReference>
<dbReference type="AlphaFoldDB" id="A0A0A3J3C5"/>
<dbReference type="GO" id="GO:0140359">
    <property type="term" value="F:ABC-type transporter activity"/>
    <property type="evidence" value="ECO:0007669"/>
    <property type="project" value="InterPro"/>
</dbReference>
<evidence type="ECO:0008006" key="4">
    <source>
        <dbReference type="Google" id="ProtNLM"/>
    </source>
</evidence>
<dbReference type="PANTHER" id="PTHR43471">
    <property type="entry name" value="ABC TRANSPORTER PERMEASE"/>
    <property type="match status" value="1"/>
</dbReference>
<dbReference type="Proteomes" id="UP000030595">
    <property type="component" value="Unassembled WGS sequence"/>
</dbReference>
<accession>A0A0A3J3C5</accession>
<sequence>MMQRFSNPVLIKELKLRFRNFKSFSGLMFYLILLFIFVGGFLSIFTQFTGTGFFKPDESFMMFTVVSILQMALAMFITPGVTAGAISSEREKQTLNILLTTTQSSTQIIIGKLLSSIAFLILLLVAGLPLYSIVFLFGGVSPTQLISIFLFYLLTIVAIGSIGIMFSTITKKTVVAMIATYGAMIFLGAVSAFLFFVGVILDDLTTIAPYSSGSSSVSSSPITYFWACINPFALMITSLYPELSIQLSELMGIDFPNWIVYIIFYSLITIICLFISIKKLRANMKHSR</sequence>
<evidence type="ECO:0000313" key="2">
    <source>
        <dbReference type="EMBL" id="KGR89678.1"/>
    </source>
</evidence>
<feature type="transmembrane region" description="Helical" evidence="1">
    <location>
        <begin position="117"/>
        <end position="139"/>
    </location>
</feature>
<keyword evidence="1" id="KW-1133">Transmembrane helix</keyword>
<feature type="transmembrane region" description="Helical" evidence="1">
    <location>
        <begin position="60"/>
        <end position="86"/>
    </location>
</feature>
<feature type="transmembrane region" description="Helical" evidence="1">
    <location>
        <begin position="145"/>
        <end position="166"/>
    </location>
</feature>
<gene>
    <name evidence="2" type="ORF">CD30_15760</name>
</gene>